<accession>A0A199W6G8</accession>
<feature type="transmembrane region" description="Helical" evidence="1">
    <location>
        <begin position="47"/>
        <end position="66"/>
    </location>
</feature>
<feature type="region of interest" description="Disordered" evidence="2">
    <location>
        <begin position="152"/>
        <end position="201"/>
    </location>
</feature>
<organism evidence="3 4">
    <name type="scientific">Ananas comosus</name>
    <name type="common">Pineapple</name>
    <name type="synonym">Ananas ananas</name>
    <dbReference type="NCBI Taxonomy" id="4615"/>
    <lineage>
        <taxon>Eukaryota</taxon>
        <taxon>Viridiplantae</taxon>
        <taxon>Streptophyta</taxon>
        <taxon>Embryophyta</taxon>
        <taxon>Tracheophyta</taxon>
        <taxon>Spermatophyta</taxon>
        <taxon>Magnoliopsida</taxon>
        <taxon>Liliopsida</taxon>
        <taxon>Poales</taxon>
        <taxon>Bromeliaceae</taxon>
        <taxon>Bromelioideae</taxon>
        <taxon>Ananas</taxon>
    </lineage>
</organism>
<comment type="similarity">
    <text evidence="1">Belongs to the DP1 family.</text>
</comment>
<feature type="transmembrane region" description="Helical" evidence="1">
    <location>
        <begin position="78"/>
        <end position="96"/>
    </location>
</feature>
<comment type="caution">
    <text evidence="3">The sequence shown here is derived from an EMBL/GenBank/DDBJ whole genome shotgun (WGS) entry which is preliminary data.</text>
</comment>
<dbReference type="AlphaFoldDB" id="A0A199W6G8"/>
<evidence type="ECO:0000256" key="2">
    <source>
        <dbReference type="SAM" id="MobiDB-lite"/>
    </source>
</evidence>
<dbReference type="InterPro" id="IPR004345">
    <property type="entry name" value="TB2_DP1_HVA22"/>
</dbReference>
<feature type="compositionally biased region" description="Basic and acidic residues" evidence="2">
    <location>
        <begin position="171"/>
        <end position="187"/>
    </location>
</feature>
<dbReference type="PANTHER" id="PTHR12300:SF114">
    <property type="entry name" value="HVA22-LIKE PROTEIN"/>
    <property type="match status" value="1"/>
</dbReference>
<feature type="transmembrane region" description="Helical" evidence="1">
    <location>
        <begin position="16"/>
        <end position="35"/>
    </location>
</feature>
<reference evidence="3 4" key="1">
    <citation type="journal article" date="2016" name="DNA Res.">
        <title>The draft genome of MD-2 pineapple using hybrid error correction of long reads.</title>
        <authorList>
            <person name="Redwan R.M."/>
            <person name="Saidin A."/>
            <person name="Kumar S.V."/>
        </authorList>
    </citation>
    <scope>NUCLEOTIDE SEQUENCE [LARGE SCALE GENOMIC DNA]</scope>
    <source>
        <strain evidence="4">cv. MD2</strain>
        <tissue evidence="3">Leaf</tissue>
    </source>
</reference>
<sequence>MGSGSFLKVVAKNFDVLAGPVITLLYPLYASVKAIETKTPVDDQQWLTYWVLYSLITLFELTFAKVIEWLPFWSYMKLIFNCWLVLPYFNGAAYVYQNFVRPMFVKQVQETVNVWYVPRKKSIFTKPDDFLFAVEKFIEENGPEALQKLVNKAEKAPKPKKSSNKRVTFAEVEHEKETTKSAKNDKHVIHHKKDTEQESSSWSSSSNFMIFSDENHYWT</sequence>
<keyword evidence="1" id="KW-0472">Membrane</keyword>
<dbReference type="GO" id="GO:0016020">
    <property type="term" value="C:membrane"/>
    <property type="evidence" value="ECO:0007669"/>
    <property type="project" value="UniProtKB-SubCell"/>
</dbReference>
<evidence type="ECO:0000313" key="3">
    <source>
        <dbReference type="EMBL" id="OAY84841.1"/>
    </source>
</evidence>
<comment type="subcellular location">
    <subcellularLocation>
        <location evidence="1">Membrane</location>
        <topology evidence="1">Multi-pass membrane protein</topology>
    </subcellularLocation>
</comment>
<evidence type="ECO:0000256" key="1">
    <source>
        <dbReference type="RuleBase" id="RU362006"/>
    </source>
</evidence>
<name>A0A199W6G8_ANACO</name>
<gene>
    <name evidence="3" type="ORF">ACMD2_10174</name>
</gene>
<evidence type="ECO:0000313" key="4">
    <source>
        <dbReference type="Proteomes" id="UP000092600"/>
    </source>
</evidence>
<protein>
    <recommendedName>
        <fullName evidence="1">HVA22-like protein</fullName>
    </recommendedName>
</protein>
<dbReference type="Proteomes" id="UP000092600">
    <property type="component" value="Unassembled WGS sequence"/>
</dbReference>
<dbReference type="PANTHER" id="PTHR12300">
    <property type="entry name" value="HVA22-LIKE PROTEINS"/>
    <property type="match status" value="1"/>
</dbReference>
<keyword evidence="1" id="KW-0812">Transmembrane</keyword>
<keyword evidence="1" id="KW-1133">Transmembrane helix</keyword>
<dbReference type="EMBL" id="LSRQ01000166">
    <property type="protein sequence ID" value="OAY84841.1"/>
    <property type="molecule type" value="Genomic_DNA"/>
</dbReference>
<proteinExistence type="inferred from homology"/>
<dbReference type="Pfam" id="PF03134">
    <property type="entry name" value="TB2_DP1_HVA22"/>
    <property type="match status" value="1"/>
</dbReference>